<dbReference type="PANTHER" id="PTHR30336:SF20">
    <property type="entry name" value="DUF218 DOMAIN-CONTAINING PROTEIN"/>
    <property type="match status" value="1"/>
</dbReference>
<dbReference type="EMBL" id="FNAP01000002">
    <property type="protein sequence ID" value="SDD94377.1"/>
    <property type="molecule type" value="Genomic_DNA"/>
</dbReference>
<dbReference type="SUPFAM" id="SSF51658">
    <property type="entry name" value="Xylose isomerase-like"/>
    <property type="match status" value="1"/>
</dbReference>
<sequence>MERGSGPPGRAVNGEVAIIVLGAAVRADGTASAAMVRRVRHAAGLARDMPGAVVVLSGGQGKRHPPDAPPEARLMADLAIREGVAPEALILEPRSRDTFGNARHSLALLEGRAIRQIRLVTDRPHLRRALWCFRRVGRARGLAVDIAGAGVPIPDRRVAALAHVREVFALLIYAARLRRRAVLAASPGDAHDGVTHVPGRTNTADANHRPPASAGRDSHS</sequence>
<proteinExistence type="predicted"/>
<dbReference type="Pfam" id="PF02698">
    <property type="entry name" value="DUF218"/>
    <property type="match status" value="1"/>
</dbReference>
<dbReference type="Proteomes" id="UP000199412">
    <property type="component" value="Unassembled WGS sequence"/>
</dbReference>
<keyword evidence="4" id="KW-1185">Reference proteome</keyword>
<evidence type="ECO:0000313" key="4">
    <source>
        <dbReference type="Proteomes" id="UP000199412"/>
    </source>
</evidence>
<dbReference type="InterPro" id="IPR014729">
    <property type="entry name" value="Rossmann-like_a/b/a_fold"/>
</dbReference>
<dbReference type="AlphaFoldDB" id="A0A1G6YXL5"/>
<name>A0A1G6YXL5_9PROT</name>
<organism evidence="3 4">
    <name type="scientific">Rhodospira trueperi</name>
    <dbReference type="NCBI Taxonomy" id="69960"/>
    <lineage>
        <taxon>Bacteria</taxon>
        <taxon>Pseudomonadati</taxon>
        <taxon>Pseudomonadota</taxon>
        <taxon>Alphaproteobacteria</taxon>
        <taxon>Rhodospirillales</taxon>
        <taxon>Rhodospirillaceae</taxon>
        <taxon>Rhodospira</taxon>
    </lineage>
</organism>
<feature type="region of interest" description="Disordered" evidence="1">
    <location>
        <begin position="188"/>
        <end position="220"/>
    </location>
</feature>
<evidence type="ECO:0000313" key="3">
    <source>
        <dbReference type="EMBL" id="SDD94377.1"/>
    </source>
</evidence>
<dbReference type="GO" id="GO:0005886">
    <property type="term" value="C:plasma membrane"/>
    <property type="evidence" value="ECO:0007669"/>
    <property type="project" value="TreeGrafter"/>
</dbReference>
<feature type="domain" description="DUF218" evidence="2">
    <location>
        <begin position="17"/>
        <end position="138"/>
    </location>
</feature>
<dbReference type="Gene3D" id="3.40.50.620">
    <property type="entry name" value="HUPs"/>
    <property type="match status" value="1"/>
</dbReference>
<reference evidence="3 4" key="1">
    <citation type="submission" date="2016-10" db="EMBL/GenBank/DDBJ databases">
        <authorList>
            <person name="de Groot N.N."/>
        </authorList>
    </citation>
    <scope>NUCLEOTIDE SEQUENCE [LARGE SCALE GENOMIC DNA]</scope>
    <source>
        <strain evidence="3 4">ATCC 700224</strain>
    </source>
</reference>
<accession>A0A1G6YXL5</accession>
<dbReference type="InterPro" id="IPR036237">
    <property type="entry name" value="Xyl_isomerase-like_sf"/>
</dbReference>
<dbReference type="RefSeq" id="WP_176793355.1">
    <property type="nucleotide sequence ID" value="NZ_FNAP01000002.1"/>
</dbReference>
<dbReference type="InterPro" id="IPR003848">
    <property type="entry name" value="DUF218"/>
</dbReference>
<dbReference type="CDD" id="cd06259">
    <property type="entry name" value="YdcF-like"/>
    <property type="match status" value="1"/>
</dbReference>
<dbReference type="InterPro" id="IPR051599">
    <property type="entry name" value="Cell_Envelope_Assoc"/>
</dbReference>
<protein>
    <submittedName>
        <fullName evidence="3">DUF218 domain-containing protein</fullName>
    </submittedName>
</protein>
<evidence type="ECO:0000259" key="2">
    <source>
        <dbReference type="Pfam" id="PF02698"/>
    </source>
</evidence>
<dbReference type="STRING" id="69960.SAMN05421720_102145"/>
<evidence type="ECO:0000256" key="1">
    <source>
        <dbReference type="SAM" id="MobiDB-lite"/>
    </source>
</evidence>
<gene>
    <name evidence="3" type="ORF">SAMN05421720_102145</name>
</gene>
<dbReference type="PANTHER" id="PTHR30336">
    <property type="entry name" value="INNER MEMBRANE PROTEIN, PROBABLE PERMEASE"/>
    <property type="match status" value="1"/>
</dbReference>